<proteinExistence type="predicted"/>
<feature type="transmembrane region" description="Helical" evidence="1">
    <location>
        <begin position="47"/>
        <end position="69"/>
    </location>
</feature>
<dbReference type="RefSeq" id="WP_156693707.1">
    <property type="nucleotide sequence ID" value="NZ_CP034279.1"/>
</dbReference>
<protein>
    <submittedName>
        <fullName evidence="2">Uncharacterized protein</fullName>
    </submittedName>
</protein>
<reference evidence="2 3" key="1">
    <citation type="submission" date="2018-12" db="EMBL/GenBank/DDBJ databases">
        <title>Complete genome sequence of Streptomyces ficellus NRRL8067, the producer of ficellomycin, feldamycin and nojirimycin.</title>
        <authorList>
            <person name="Zhang H."/>
            <person name="Yue R."/>
            <person name="Liu Y."/>
            <person name="Li M."/>
            <person name="Mu H."/>
            <person name="Zhang J."/>
        </authorList>
    </citation>
    <scope>NUCLEOTIDE SEQUENCE [LARGE SCALE GENOMIC DNA]</scope>
    <source>
        <strain evidence="2 3">NRRL 8067</strain>
    </source>
</reference>
<feature type="transmembrane region" description="Helical" evidence="1">
    <location>
        <begin position="113"/>
        <end position="131"/>
    </location>
</feature>
<name>A0A6I6FFU6_9ACTN</name>
<dbReference type="AlphaFoldDB" id="A0A6I6FFU6"/>
<organism evidence="2 3">
    <name type="scientific">Streptomyces ficellus</name>
    <dbReference type="NCBI Taxonomy" id="1977088"/>
    <lineage>
        <taxon>Bacteria</taxon>
        <taxon>Bacillati</taxon>
        <taxon>Actinomycetota</taxon>
        <taxon>Actinomycetes</taxon>
        <taxon>Kitasatosporales</taxon>
        <taxon>Streptomycetaceae</taxon>
        <taxon>Streptomyces</taxon>
    </lineage>
</organism>
<accession>A0A6I6FFU6</accession>
<keyword evidence="1" id="KW-0472">Membrane</keyword>
<keyword evidence="1" id="KW-1133">Transmembrane helix</keyword>
<sequence>MKTLEVAAVASVVVEVVLMALARFGTERRHWRHHHKRGPRPVTSDHITHVPAVLYGLAAVAVAVAAVVSPVEMGWDAAVKFVTFGILLPALAANSVMVLAARGRASAVTRLQRCAAFAVALGGGGVSVGLVL</sequence>
<dbReference type="EMBL" id="CP034279">
    <property type="protein sequence ID" value="QGV79977.1"/>
    <property type="molecule type" value="Genomic_DNA"/>
</dbReference>
<dbReference type="KEGG" id="sfic:EIZ62_18380"/>
<evidence type="ECO:0000256" key="1">
    <source>
        <dbReference type="SAM" id="Phobius"/>
    </source>
</evidence>
<dbReference type="OrthoDB" id="4237689at2"/>
<evidence type="ECO:0000313" key="3">
    <source>
        <dbReference type="Proteomes" id="UP000422572"/>
    </source>
</evidence>
<feature type="transmembrane region" description="Helical" evidence="1">
    <location>
        <begin position="6"/>
        <end position="26"/>
    </location>
</feature>
<gene>
    <name evidence="2" type="ORF">EIZ62_18380</name>
</gene>
<dbReference type="Proteomes" id="UP000422572">
    <property type="component" value="Chromosome"/>
</dbReference>
<evidence type="ECO:0000313" key="2">
    <source>
        <dbReference type="EMBL" id="QGV79977.1"/>
    </source>
</evidence>
<keyword evidence="3" id="KW-1185">Reference proteome</keyword>
<feature type="transmembrane region" description="Helical" evidence="1">
    <location>
        <begin position="81"/>
        <end position="101"/>
    </location>
</feature>
<keyword evidence="1" id="KW-0812">Transmembrane</keyword>